<comment type="caution">
    <text evidence="1">The sequence shown here is derived from an EMBL/GenBank/DDBJ whole genome shotgun (WGS) entry which is preliminary data.</text>
</comment>
<organism evidence="1 2">
    <name type="scientific">Centaurea solstitialis</name>
    <name type="common">yellow star-thistle</name>
    <dbReference type="NCBI Taxonomy" id="347529"/>
    <lineage>
        <taxon>Eukaryota</taxon>
        <taxon>Viridiplantae</taxon>
        <taxon>Streptophyta</taxon>
        <taxon>Embryophyta</taxon>
        <taxon>Tracheophyta</taxon>
        <taxon>Spermatophyta</taxon>
        <taxon>Magnoliopsida</taxon>
        <taxon>eudicotyledons</taxon>
        <taxon>Gunneridae</taxon>
        <taxon>Pentapetalae</taxon>
        <taxon>asterids</taxon>
        <taxon>campanulids</taxon>
        <taxon>Asterales</taxon>
        <taxon>Asteraceae</taxon>
        <taxon>Carduoideae</taxon>
        <taxon>Cardueae</taxon>
        <taxon>Centaureinae</taxon>
        <taxon>Centaurea</taxon>
    </lineage>
</organism>
<sequence>MSYEFEQPAITEFRLQITSMLVLSSANSSTSLMVLEYDLDVFKRSSLRWLGSVDESWINKEEFEDIRQEDKVRVKTSLEEPPSLELKDLPEHLEYQFLEGKNSLPVIISALLTANEKEKAYCGFEKTQKGFSLENLGHSRNKPFFLYA</sequence>
<protein>
    <submittedName>
        <fullName evidence="1">Uncharacterized protein</fullName>
    </submittedName>
</protein>
<dbReference type="Proteomes" id="UP001172457">
    <property type="component" value="Chromosome 5"/>
</dbReference>
<keyword evidence="2" id="KW-1185">Reference proteome</keyword>
<gene>
    <name evidence="1" type="ORF">OSB04_020318</name>
</gene>
<dbReference type="EMBL" id="JARYMX010000005">
    <property type="protein sequence ID" value="KAJ9547775.1"/>
    <property type="molecule type" value="Genomic_DNA"/>
</dbReference>
<reference evidence="1" key="1">
    <citation type="submission" date="2023-03" db="EMBL/GenBank/DDBJ databases">
        <title>Chromosome-scale reference genome and RAD-based genetic map of yellow starthistle (Centaurea solstitialis) reveal putative structural variation and QTLs associated with invader traits.</title>
        <authorList>
            <person name="Reatini B."/>
            <person name="Cang F.A."/>
            <person name="Jiang Q."/>
            <person name="Mckibben M.T.W."/>
            <person name="Barker M.S."/>
            <person name="Rieseberg L.H."/>
            <person name="Dlugosch K.M."/>
        </authorList>
    </citation>
    <scope>NUCLEOTIDE SEQUENCE</scope>
    <source>
        <strain evidence="1">CAN-66</strain>
        <tissue evidence="1">Leaf</tissue>
    </source>
</reference>
<evidence type="ECO:0000313" key="1">
    <source>
        <dbReference type="EMBL" id="KAJ9547775.1"/>
    </source>
</evidence>
<evidence type="ECO:0000313" key="2">
    <source>
        <dbReference type="Proteomes" id="UP001172457"/>
    </source>
</evidence>
<accession>A0AA38WD58</accession>
<name>A0AA38WD58_9ASTR</name>
<dbReference type="AlphaFoldDB" id="A0AA38WD58"/>
<proteinExistence type="predicted"/>